<feature type="compositionally biased region" description="Polar residues" evidence="1">
    <location>
        <begin position="272"/>
        <end position="282"/>
    </location>
</feature>
<comment type="caution">
    <text evidence="2">The sequence shown here is derived from an EMBL/GenBank/DDBJ whole genome shotgun (WGS) entry which is preliminary data.</text>
</comment>
<keyword evidence="3" id="KW-1185">Reference proteome</keyword>
<dbReference type="Proteomes" id="UP000675554">
    <property type="component" value="Unassembled WGS sequence"/>
</dbReference>
<gene>
    <name evidence="2" type="ORF">KDA82_33785</name>
</gene>
<dbReference type="AlphaFoldDB" id="A0A8T4J3I0"/>
<feature type="region of interest" description="Disordered" evidence="1">
    <location>
        <begin position="258"/>
        <end position="282"/>
    </location>
</feature>
<dbReference type="SUPFAM" id="SSF52540">
    <property type="entry name" value="P-loop containing nucleoside triphosphate hydrolases"/>
    <property type="match status" value="1"/>
</dbReference>
<accession>A0A8T4J3I0</accession>
<evidence type="ECO:0008006" key="4">
    <source>
        <dbReference type="Google" id="ProtNLM"/>
    </source>
</evidence>
<evidence type="ECO:0000313" key="3">
    <source>
        <dbReference type="Proteomes" id="UP000675554"/>
    </source>
</evidence>
<dbReference type="Gene3D" id="3.40.50.300">
    <property type="entry name" value="P-loop containing nucleotide triphosphate hydrolases"/>
    <property type="match status" value="1"/>
</dbReference>
<evidence type="ECO:0000256" key="1">
    <source>
        <dbReference type="SAM" id="MobiDB-lite"/>
    </source>
</evidence>
<organism evidence="2 3">
    <name type="scientific">Streptomyces daliensis</name>
    <dbReference type="NCBI Taxonomy" id="299421"/>
    <lineage>
        <taxon>Bacteria</taxon>
        <taxon>Bacillati</taxon>
        <taxon>Actinomycetota</taxon>
        <taxon>Actinomycetes</taxon>
        <taxon>Kitasatosporales</taxon>
        <taxon>Streptomycetaceae</taxon>
        <taxon>Streptomyces</taxon>
    </lineage>
</organism>
<reference evidence="2" key="1">
    <citation type="submission" date="2021-04" db="EMBL/GenBank/DDBJ databases">
        <title>Sequencing of actinobacteria type strains.</title>
        <authorList>
            <person name="Nguyen G.-S."/>
            <person name="Wentzel A."/>
        </authorList>
    </citation>
    <scope>NUCLEOTIDE SEQUENCE</scope>
    <source>
        <strain evidence="2">DSM 42095</strain>
    </source>
</reference>
<protein>
    <recommendedName>
        <fullName evidence="4">MinD-like ATPase involved in chromosome partitioning or flagellar assembly</fullName>
    </recommendedName>
</protein>
<dbReference type="InterPro" id="IPR027417">
    <property type="entry name" value="P-loop_NTPase"/>
</dbReference>
<proteinExistence type="predicted"/>
<dbReference type="EMBL" id="JAGSMN010001098">
    <property type="protein sequence ID" value="MBR7677872.1"/>
    <property type="molecule type" value="Genomic_DNA"/>
</dbReference>
<name>A0A8T4J3I0_9ACTN</name>
<sequence length="282" mass="29197">MTLVAVCSVKGSPGVTTACVALGARWPEAEHPVVVEVDPAGGDLLARWRLAMSPGLVSLAAASRRTAEPGLVWQHTQRLPGGLPVVAGPVGATQARAALGALAGSPVPVLREAANRVGTVVIADCGRADPDSAALPVMRAADVTLLLARACDDSLSHIAVRLEEAARWSRKTCFVLVGDGYPTAEVARELGTEVLGRIPEDAKGAAACNGRPGRSTAPVRSAVGRAVADLAALVSWHARGEPDAHRGPYAYRLAPPPPDIDPPVWWRDTPAPASTSRSGVER</sequence>
<evidence type="ECO:0000313" key="2">
    <source>
        <dbReference type="EMBL" id="MBR7677872.1"/>
    </source>
</evidence>